<evidence type="ECO:0000313" key="3">
    <source>
        <dbReference type="Proteomes" id="UP001156690"/>
    </source>
</evidence>
<keyword evidence="3" id="KW-1185">Reference proteome</keyword>
<dbReference type="Proteomes" id="UP001156690">
    <property type="component" value="Unassembled WGS sequence"/>
</dbReference>
<dbReference type="AlphaFoldDB" id="A0AAV5NW94"/>
<comment type="caution">
    <text evidence="2">The sequence shown here is derived from an EMBL/GenBank/DDBJ whole genome shotgun (WGS) entry which is preliminary data.</text>
</comment>
<dbReference type="NCBIfam" id="TIGR00778">
    <property type="entry name" value="ahpD_dom"/>
    <property type="match status" value="1"/>
</dbReference>
<dbReference type="InterPro" id="IPR004675">
    <property type="entry name" value="AhpD_core"/>
</dbReference>
<name>A0AAV5NW94_9VIBR</name>
<dbReference type="PANTHER" id="PTHR34846">
    <property type="entry name" value="4-CARBOXYMUCONOLACTONE DECARBOXYLASE FAMILY PROTEIN (AFU_ORTHOLOGUE AFUA_6G11590)"/>
    <property type="match status" value="1"/>
</dbReference>
<accession>A0AAV5NW94</accession>
<feature type="domain" description="Carboxymuconolactone decarboxylase-like" evidence="1">
    <location>
        <begin position="33"/>
        <end position="98"/>
    </location>
</feature>
<dbReference type="Pfam" id="PF02627">
    <property type="entry name" value="CMD"/>
    <property type="match status" value="1"/>
</dbReference>
<dbReference type="PANTHER" id="PTHR34846:SF10">
    <property type="entry name" value="CYTOPLASMIC PROTEIN"/>
    <property type="match status" value="1"/>
</dbReference>
<protein>
    <recommendedName>
        <fullName evidence="1">Carboxymuconolactone decarboxylase-like domain-containing protein</fullName>
    </recommendedName>
</protein>
<sequence>MTTRLDYFNAAPEGIQILLEQENYLRTQFEQQQTLSIPLWELVKLRVSQINQCAFCIDMHSKDALKNSESEHRLIGLSAWRDMLLYSEEERAALHWAEVVTEGKAISEQDYTSTLNTFGEQGIVTLTLAINVY</sequence>
<organism evidence="2 3">
    <name type="scientific">Vibrio penaeicida</name>
    <dbReference type="NCBI Taxonomy" id="104609"/>
    <lineage>
        <taxon>Bacteria</taxon>
        <taxon>Pseudomonadati</taxon>
        <taxon>Pseudomonadota</taxon>
        <taxon>Gammaproteobacteria</taxon>
        <taxon>Vibrionales</taxon>
        <taxon>Vibrionaceae</taxon>
        <taxon>Vibrio</taxon>
    </lineage>
</organism>
<proteinExistence type="predicted"/>
<evidence type="ECO:0000313" key="2">
    <source>
        <dbReference type="EMBL" id="GLQ74818.1"/>
    </source>
</evidence>
<dbReference type="InterPro" id="IPR029032">
    <property type="entry name" value="AhpD-like"/>
</dbReference>
<reference evidence="3" key="1">
    <citation type="journal article" date="2019" name="Int. J. Syst. Evol. Microbiol.">
        <title>The Global Catalogue of Microorganisms (GCM) 10K type strain sequencing project: providing services to taxonomists for standard genome sequencing and annotation.</title>
        <authorList>
            <consortium name="The Broad Institute Genomics Platform"/>
            <consortium name="The Broad Institute Genome Sequencing Center for Infectious Disease"/>
            <person name="Wu L."/>
            <person name="Ma J."/>
        </authorList>
    </citation>
    <scope>NUCLEOTIDE SEQUENCE [LARGE SCALE GENOMIC DNA]</scope>
    <source>
        <strain evidence="3">NBRC 15640</strain>
    </source>
</reference>
<dbReference type="RefSeq" id="WP_126610266.1">
    <property type="nucleotide sequence ID" value="NZ_AP025144.1"/>
</dbReference>
<evidence type="ECO:0000259" key="1">
    <source>
        <dbReference type="Pfam" id="PF02627"/>
    </source>
</evidence>
<dbReference type="InterPro" id="IPR003779">
    <property type="entry name" value="CMD-like"/>
</dbReference>
<dbReference type="SUPFAM" id="SSF69118">
    <property type="entry name" value="AhpD-like"/>
    <property type="match status" value="1"/>
</dbReference>
<dbReference type="Gene3D" id="1.20.1290.10">
    <property type="entry name" value="AhpD-like"/>
    <property type="match status" value="1"/>
</dbReference>
<dbReference type="EMBL" id="BSNX01000063">
    <property type="protein sequence ID" value="GLQ74818.1"/>
    <property type="molecule type" value="Genomic_DNA"/>
</dbReference>
<gene>
    <name evidence="2" type="primary">ydfG</name>
    <name evidence="2" type="ORF">GCM10007932_41800</name>
</gene>
<dbReference type="GO" id="GO:0051920">
    <property type="term" value="F:peroxiredoxin activity"/>
    <property type="evidence" value="ECO:0007669"/>
    <property type="project" value="InterPro"/>
</dbReference>